<keyword evidence="5" id="KW-0472">Membrane</keyword>
<dbReference type="SMART" id="SM00220">
    <property type="entry name" value="S_TKc"/>
    <property type="match status" value="1"/>
</dbReference>
<keyword evidence="5" id="KW-1133">Transmembrane helix</keyword>
<keyword evidence="5" id="KW-0812">Transmembrane</keyword>
<evidence type="ECO:0000313" key="8">
    <source>
        <dbReference type="Proteomes" id="UP000294980"/>
    </source>
</evidence>
<dbReference type="PROSITE" id="PS50011">
    <property type="entry name" value="PROTEIN_KINASE_DOM"/>
    <property type="match status" value="1"/>
</dbReference>
<keyword evidence="8" id="KW-1185">Reference proteome</keyword>
<comment type="caution">
    <text evidence="7">The sequence shown here is derived from an EMBL/GenBank/DDBJ whole genome shotgun (WGS) entry which is preliminary data.</text>
</comment>
<dbReference type="PANTHER" id="PTHR43289">
    <property type="entry name" value="MITOGEN-ACTIVATED PROTEIN KINASE KINASE KINASE 20-RELATED"/>
    <property type="match status" value="1"/>
</dbReference>
<gene>
    <name evidence="7" type="ORF">EV688_105136</name>
</gene>
<proteinExistence type="predicted"/>
<feature type="transmembrane region" description="Helical" evidence="5">
    <location>
        <begin position="315"/>
        <end position="334"/>
    </location>
</feature>
<keyword evidence="7" id="KW-0723">Serine/threonine-protein kinase</keyword>
<dbReference type="EMBL" id="SLWX01000005">
    <property type="protein sequence ID" value="TCO76175.1"/>
    <property type="molecule type" value="Genomic_DNA"/>
</dbReference>
<sequence length="459" mass="49549">MKIGRYRIQRQIAEGGQGRVLLGHDPRLKRRVAIKLYRLPDQRESRRQALREARRSARLDSPRITRVYDVLVAGDDLAVIMEYVPGCDLREVLRNTRLSLAAALFIASDIAAALAAARLSQTVHGDIKPANVLIARSGRAMLADFGVALVDGGSTAVGFSRGALTPEHVRGESLCFASDMFALGVLIYHMVSGVRPFTEGEAGEQAMCEGRFLPLSSHLGEGDIPAELDALVSALLAPDPRYRPDSLHAVRQVLRAVAVALPLGDSAPVRSETRAFYRSETRNDLPPALLSAFGGESAGRRVADRIQALASRRPLLTALGGVSALALGIAAWWLRPSPCLELEAPQLRVDGLTTISADIGRNWLQTELRQGVETHLTRVRTVGLLGDTGPRVIGRTPQKRACAADHRLRLALDCRRGLCLLSLQKDASPAGGGVPLYADASLEAWRSAIHSLVVTALPR</sequence>
<accession>A0A4R2LA95</accession>
<dbReference type="Gene3D" id="3.30.200.20">
    <property type="entry name" value="Phosphorylase Kinase, domain 1"/>
    <property type="match status" value="1"/>
</dbReference>
<dbReference type="CDD" id="cd14014">
    <property type="entry name" value="STKc_PknB_like"/>
    <property type="match status" value="1"/>
</dbReference>
<keyword evidence="1" id="KW-0808">Transferase</keyword>
<keyword evidence="3 7" id="KW-0418">Kinase</keyword>
<evidence type="ECO:0000259" key="6">
    <source>
        <dbReference type="PROSITE" id="PS50011"/>
    </source>
</evidence>
<evidence type="ECO:0000256" key="5">
    <source>
        <dbReference type="SAM" id="Phobius"/>
    </source>
</evidence>
<dbReference type="GO" id="GO:0004674">
    <property type="term" value="F:protein serine/threonine kinase activity"/>
    <property type="evidence" value="ECO:0007669"/>
    <property type="project" value="UniProtKB-KW"/>
</dbReference>
<dbReference type="InterPro" id="IPR011009">
    <property type="entry name" value="Kinase-like_dom_sf"/>
</dbReference>
<dbReference type="AlphaFoldDB" id="A0A4R2LA95"/>
<dbReference type="PANTHER" id="PTHR43289:SF6">
    <property type="entry name" value="SERINE_THREONINE-PROTEIN KINASE NEKL-3"/>
    <property type="match status" value="1"/>
</dbReference>
<feature type="domain" description="Protein kinase" evidence="6">
    <location>
        <begin position="6"/>
        <end position="255"/>
    </location>
</feature>
<reference evidence="7 8" key="1">
    <citation type="submission" date="2019-03" db="EMBL/GenBank/DDBJ databases">
        <title>Genomic Encyclopedia of Type Strains, Phase IV (KMG-IV): sequencing the most valuable type-strain genomes for metagenomic binning, comparative biology and taxonomic classification.</title>
        <authorList>
            <person name="Goeker M."/>
        </authorList>
    </citation>
    <scope>NUCLEOTIDE SEQUENCE [LARGE SCALE GENOMIC DNA]</scope>
    <source>
        <strain evidence="7 8">DSM 23344</strain>
    </source>
</reference>
<dbReference type="Proteomes" id="UP000294980">
    <property type="component" value="Unassembled WGS sequence"/>
</dbReference>
<dbReference type="GO" id="GO:0005524">
    <property type="term" value="F:ATP binding"/>
    <property type="evidence" value="ECO:0007669"/>
    <property type="project" value="UniProtKB-KW"/>
</dbReference>
<dbReference type="InterPro" id="IPR000719">
    <property type="entry name" value="Prot_kinase_dom"/>
</dbReference>
<evidence type="ECO:0000256" key="1">
    <source>
        <dbReference type="ARBA" id="ARBA00022679"/>
    </source>
</evidence>
<dbReference type="Pfam" id="PF00069">
    <property type="entry name" value="Pkinase"/>
    <property type="match status" value="1"/>
</dbReference>
<dbReference type="SUPFAM" id="SSF56112">
    <property type="entry name" value="Protein kinase-like (PK-like)"/>
    <property type="match status" value="1"/>
</dbReference>
<evidence type="ECO:0000256" key="2">
    <source>
        <dbReference type="ARBA" id="ARBA00022741"/>
    </source>
</evidence>
<dbReference type="RefSeq" id="WP_162883809.1">
    <property type="nucleotide sequence ID" value="NZ_QQSW01000003.1"/>
</dbReference>
<organism evidence="7 8">
    <name type="scientific">Chromatocurvus halotolerans</name>
    <dbReference type="NCBI Taxonomy" id="1132028"/>
    <lineage>
        <taxon>Bacteria</taxon>
        <taxon>Pseudomonadati</taxon>
        <taxon>Pseudomonadota</taxon>
        <taxon>Gammaproteobacteria</taxon>
        <taxon>Cellvibrionales</taxon>
        <taxon>Halieaceae</taxon>
        <taxon>Chromatocurvus</taxon>
    </lineage>
</organism>
<evidence type="ECO:0000256" key="3">
    <source>
        <dbReference type="ARBA" id="ARBA00022777"/>
    </source>
</evidence>
<name>A0A4R2LA95_9GAMM</name>
<dbReference type="Gene3D" id="1.10.510.10">
    <property type="entry name" value="Transferase(Phosphotransferase) domain 1"/>
    <property type="match status" value="1"/>
</dbReference>
<evidence type="ECO:0000313" key="7">
    <source>
        <dbReference type="EMBL" id="TCO76175.1"/>
    </source>
</evidence>
<protein>
    <submittedName>
        <fullName evidence="7">Serine/threonine protein kinase</fullName>
    </submittedName>
</protein>
<evidence type="ECO:0000256" key="4">
    <source>
        <dbReference type="ARBA" id="ARBA00022840"/>
    </source>
</evidence>
<keyword evidence="2" id="KW-0547">Nucleotide-binding</keyword>
<keyword evidence="4" id="KW-0067">ATP-binding</keyword>